<feature type="transmembrane region" description="Helical" evidence="7">
    <location>
        <begin position="109"/>
        <end position="129"/>
    </location>
</feature>
<evidence type="ECO:0000259" key="8">
    <source>
        <dbReference type="PROSITE" id="PS50928"/>
    </source>
</evidence>
<evidence type="ECO:0000256" key="6">
    <source>
        <dbReference type="ARBA" id="ARBA00023136"/>
    </source>
</evidence>
<name>A0A1C0ZYL4_9BACL</name>
<feature type="transmembrane region" description="Helical" evidence="7">
    <location>
        <begin position="161"/>
        <end position="184"/>
    </location>
</feature>
<sequence>MKALYRRMNTTARREVTGWLFILPMMLFFVTFLFYPIAKAIRMSMYTFDFRHYYFDWFHNYNELFHNETFILAIRNTIMFVLIIVPSVTVVSLLVAVGIQNMSHLKQSFFKAAFYIPGVTSAVSLTMVWEYMYNNQFGIANFALKKLGIEPVNWLGAEYGVMSLSIIMITLAMGGSIVVLSAGLNGIPKDLYESAYMDGAKGRDTFFRISLPLLRPSLLYVIVTGTIGAFQVFAIILLLTGGGPAYKTTTILMLIYTEAFKNLNYGLANAMGIILCILIGLIALVQFRALKSDIEY</sequence>
<feature type="transmembrane region" description="Helical" evidence="7">
    <location>
        <begin position="263"/>
        <end position="285"/>
    </location>
</feature>
<dbReference type="PANTHER" id="PTHR30193">
    <property type="entry name" value="ABC TRANSPORTER PERMEASE PROTEIN"/>
    <property type="match status" value="1"/>
</dbReference>
<keyword evidence="3" id="KW-1003">Cell membrane</keyword>
<dbReference type="CDD" id="cd06261">
    <property type="entry name" value="TM_PBP2"/>
    <property type="match status" value="1"/>
</dbReference>
<dbReference type="InterPro" id="IPR035906">
    <property type="entry name" value="MetI-like_sf"/>
</dbReference>
<feature type="transmembrane region" description="Helical" evidence="7">
    <location>
        <begin position="218"/>
        <end position="243"/>
    </location>
</feature>
<evidence type="ECO:0000256" key="3">
    <source>
        <dbReference type="ARBA" id="ARBA00022475"/>
    </source>
</evidence>
<dbReference type="InterPro" id="IPR000515">
    <property type="entry name" value="MetI-like"/>
</dbReference>
<dbReference type="PANTHER" id="PTHR30193:SF37">
    <property type="entry name" value="INNER MEMBRANE ABC TRANSPORTER PERMEASE PROTEIN YCJO"/>
    <property type="match status" value="1"/>
</dbReference>
<protein>
    <recommendedName>
        <fullName evidence="8">ABC transmembrane type-1 domain-containing protein</fullName>
    </recommendedName>
</protein>
<proteinExistence type="inferred from homology"/>
<keyword evidence="10" id="KW-1185">Reference proteome</keyword>
<feature type="transmembrane region" description="Helical" evidence="7">
    <location>
        <begin position="20"/>
        <end position="38"/>
    </location>
</feature>
<organism evidence="9 10">
    <name type="scientific">Paenibacillus pectinilyticus</name>
    <dbReference type="NCBI Taxonomy" id="512399"/>
    <lineage>
        <taxon>Bacteria</taxon>
        <taxon>Bacillati</taxon>
        <taxon>Bacillota</taxon>
        <taxon>Bacilli</taxon>
        <taxon>Bacillales</taxon>
        <taxon>Paenibacillaceae</taxon>
        <taxon>Paenibacillus</taxon>
    </lineage>
</organism>
<dbReference type="InterPro" id="IPR051393">
    <property type="entry name" value="ABC_transporter_permease"/>
</dbReference>
<evidence type="ECO:0000313" key="10">
    <source>
        <dbReference type="Proteomes" id="UP000093309"/>
    </source>
</evidence>
<keyword evidence="5 7" id="KW-1133">Transmembrane helix</keyword>
<evidence type="ECO:0000256" key="5">
    <source>
        <dbReference type="ARBA" id="ARBA00022989"/>
    </source>
</evidence>
<dbReference type="Gene3D" id="1.10.3720.10">
    <property type="entry name" value="MetI-like"/>
    <property type="match status" value="1"/>
</dbReference>
<dbReference type="Proteomes" id="UP000093309">
    <property type="component" value="Unassembled WGS sequence"/>
</dbReference>
<dbReference type="EMBL" id="LYPC01000025">
    <property type="protein sequence ID" value="OCT13205.1"/>
    <property type="molecule type" value="Genomic_DNA"/>
</dbReference>
<dbReference type="GO" id="GO:0055085">
    <property type="term" value="P:transmembrane transport"/>
    <property type="evidence" value="ECO:0007669"/>
    <property type="project" value="InterPro"/>
</dbReference>
<comment type="similarity">
    <text evidence="7">Belongs to the binding-protein-dependent transport system permease family.</text>
</comment>
<feature type="transmembrane region" description="Helical" evidence="7">
    <location>
        <begin position="77"/>
        <end position="97"/>
    </location>
</feature>
<dbReference type="GO" id="GO:0005886">
    <property type="term" value="C:plasma membrane"/>
    <property type="evidence" value="ECO:0007669"/>
    <property type="project" value="UniProtKB-SubCell"/>
</dbReference>
<keyword evidence="2 7" id="KW-0813">Transport</keyword>
<evidence type="ECO:0000256" key="1">
    <source>
        <dbReference type="ARBA" id="ARBA00004651"/>
    </source>
</evidence>
<dbReference type="PROSITE" id="PS50928">
    <property type="entry name" value="ABC_TM1"/>
    <property type="match status" value="1"/>
</dbReference>
<evidence type="ECO:0000313" key="9">
    <source>
        <dbReference type="EMBL" id="OCT13205.1"/>
    </source>
</evidence>
<keyword evidence="6 7" id="KW-0472">Membrane</keyword>
<comment type="subcellular location">
    <subcellularLocation>
        <location evidence="1 7">Cell membrane</location>
        <topology evidence="1 7">Multi-pass membrane protein</topology>
    </subcellularLocation>
</comment>
<keyword evidence="4 7" id="KW-0812">Transmembrane</keyword>
<evidence type="ECO:0000256" key="4">
    <source>
        <dbReference type="ARBA" id="ARBA00022692"/>
    </source>
</evidence>
<dbReference type="AlphaFoldDB" id="A0A1C0ZYL4"/>
<feature type="domain" description="ABC transmembrane type-1" evidence="8">
    <location>
        <begin position="74"/>
        <end position="286"/>
    </location>
</feature>
<accession>A0A1C0ZYL4</accession>
<dbReference type="Pfam" id="PF00528">
    <property type="entry name" value="BPD_transp_1"/>
    <property type="match status" value="1"/>
</dbReference>
<evidence type="ECO:0000256" key="2">
    <source>
        <dbReference type="ARBA" id="ARBA00022448"/>
    </source>
</evidence>
<gene>
    <name evidence="9" type="ORF">A8709_20175</name>
</gene>
<comment type="caution">
    <text evidence="9">The sequence shown here is derived from an EMBL/GenBank/DDBJ whole genome shotgun (WGS) entry which is preliminary data.</text>
</comment>
<dbReference type="SUPFAM" id="SSF161098">
    <property type="entry name" value="MetI-like"/>
    <property type="match status" value="1"/>
</dbReference>
<reference evidence="10" key="1">
    <citation type="submission" date="2016-05" db="EMBL/GenBank/DDBJ databases">
        <title>Paenibacillus oryzae. sp. nov., isolated from the rice root.</title>
        <authorList>
            <person name="Zhang J."/>
            <person name="Zhang X."/>
        </authorList>
    </citation>
    <scope>NUCLEOTIDE SEQUENCE [LARGE SCALE GENOMIC DNA]</scope>
    <source>
        <strain evidence="10">KCTC13222</strain>
    </source>
</reference>
<dbReference type="STRING" id="512399.A8709_20175"/>
<evidence type="ECO:0000256" key="7">
    <source>
        <dbReference type="RuleBase" id="RU363032"/>
    </source>
</evidence>